<evidence type="ECO:0000259" key="1">
    <source>
        <dbReference type="Pfam" id="PF00149"/>
    </source>
</evidence>
<comment type="caution">
    <text evidence="2">The sequence shown here is derived from an EMBL/GenBank/DDBJ whole genome shotgun (WGS) entry which is preliminary data.</text>
</comment>
<dbReference type="AlphaFoldDB" id="A0A9D9N2P1"/>
<gene>
    <name evidence="2" type="ORF">IAA81_06890</name>
</gene>
<dbReference type="InterPro" id="IPR029052">
    <property type="entry name" value="Metallo-depent_PP-like"/>
</dbReference>
<evidence type="ECO:0000313" key="2">
    <source>
        <dbReference type="EMBL" id="MBO8457938.1"/>
    </source>
</evidence>
<sequence>MKILCVSDQIDPLVYSLNAKERYKDVDFVISAGDLPMEYLDYILSTLNKPVYFVFGNHNLHEFAYYHHVEGRKKSSGINQFYPGCGANYLGFKTAKEGNILLAGLSGSLRYNNGRNQYTEFQMTLRIFKIIPSLILNKLKYGRYLDILVTHAAPAGINDKDDPCHRGFKCFRWFMHRFKPKYLLHGHIHLYDLQTLRVSEFESTQVINVYSRYIIETDDKNGL</sequence>
<accession>A0A9D9N2P1</accession>
<proteinExistence type="predicted"/>
<organism evidence="2 3">
    <name type="scientific">Candidatus Gallitreponema excrementavium</name>
    <dbReference type="NCBI Taxonomy" id="2840840"/>
    <lineage>
        <taxon>Bacteria</taxon>
        <taxon>Pseudomonadati</taxon>
        <taxon>Spirochaetota</taxon>
        <taxon>Spirochaetia</taxon>
        <taxon>Spirochaetales</taxon>
        <taxon>Candidatus Gallitreponema</taxon>
    </lineage>
</organism>
<reference evidence="2" key="1">
    <citation type="submission" date="2020-10" db="EMBL/GenBank/DDBJ databases">
        <authorList>
            <person name="Gilroy R."/>
        </authorList>
    </citation>
    <scope>NUCLEOTIDE SEQUENCE</scope>
    <source>
        <strain evidence="2">10532</strain>
    </source>
</reference>
<dbReference type="Gene3D" id="3.60.21.10">
    <property type="match status" value="1"/>
</dbReference>
<dbReference type="GO" id="GO:0016787">
    <property type="term" value="F:hydrolase activity"/>
    <property type="evidence" value="ECO:0007669"/>
    <property type="project" value="InterPro"/>
</dbReference>
<dbReference type="EMBL" id="JADIMM010000080">
    <property type="protein sequence ID" value="MBO8457938.1"/>
    <property type="molecule type" value="Genomic_DNA"/>
</dbReference>
<reference evidence="2" key="2">
    <citation type="journal article" date="2021" name="PeerJ">
        <title>Extensive microbial diversity within the chicken gut microbiome revealed by metagenomics and culture.</title>
        <authorList>
            <person name="Gilroy R."/>
            <person name="Ravi A."/>
            <person name="Getino M."/>
            <person name="Pursley I."/>
            <person name="Horton D.L."/>
            <person name="Alikhan N.F."/>
            <person name="Baker D."/>
            <person name="Gharbi K."/>
            <person name="Hall N."/>
            <person name="Watson M."/>
            <person name="Adriaenssens E.M."/>
            <person name="Foster-Nyarko E."/>
            <person name="Jarju S."/>
            <person name="Secka A."/>
            <person name="Antonio M."/>
            <person name="Oren A."/>
            <person name="Chaudhuri R.R."/>
            <person name="La Ragione R."/>
            <person name="Hildebrand F."/>
            <person name="Pallen M.J."/>
        </authorList>
    </citation>
    <scope>NUCLEOTIDE SEQUENCE</scope>
    <source>
        <strain evidence="2">10532</strain>
    </source>
</reference>
<dbReference type="Pfam" id="PF00149">
    <property type="entry name" value="Metallophos"/>
    <property type="match status" value="1"/>
</dbReference>
<name>A0A9D9N2P1_9SPIR</name>
<dbReference type="Proteomes" id="UP000823638">
    <property type="component" value="Unassembled WGS sequence"/>
</dbReference>
<protein>
    <submittedName>
        <fullName evidence="2">Metallophosphoesterase</fullName>
    </submittedName>
</protein>
<dbReference type="InterPro" id="IPR004843">
    <property type="entry name" value="Calcineurin-like_PHP"/>
</dbReference>
<dbReference type="SUPFAM" id="SSF56300">
    <property type="entry name" value="Metallo-dependent phosphatases"/>
    <property type="match status" value="1"/>
</dbReference>
<feature type="domain" description="Calcineurin-like phosphoesterase" evidence="1">
    <location>
        <begin position="1"/>
        <end position="190"/>
    </location>
</feature>
<evidence type="ECO:0000313" key="3">
    <source>
        <dbReference type="Proteomes" id="UP000823638"/>
    </source>
</evidence>